<dbReference type="EMBL" id="LSMT01000228">
    <property type="protein sequence ID" value="PFX22801.1"/>
    <property type="molecule type" value="Genomic_DNA"/>
</dbReference>
<sequence>MAESNLPTTEEEVDLDNERPATAAQECEATSTYSKIDAQNDPLRVFKNPRWQEADHLESKESNAEQLKTNPVSSKVKAKDQWYNVDFGITACYTTMKILHVVLKKKNICYEKKPPTAYRFLCPSCKILITGRLLKDCGGMLVGQDRDVILEASTWTHI</sequence>
<gene>
    <name evidence="2" type="ORF">AWC38_SpisGene12674</name>
</gene>
<keyword evidence="3" id="KW-1185">Reference proteome</keyword>
<proteinExistence type="predicted"/>
<evidence type="ECO:0000313" key="2">
    <source>
        <dbReference type="EMBL" id="PFX22801.1"/>
    </source>
</evidence>
<evidence type="ECO:0000256" key="1">
    <source>
        <dbReference type="SAM" id="MobiDB-lite"/>
    </source>
</evidence>
<dbReference type="AlphaFoldDB" id="A0A2B4RYU2"/>
<evidence type="ECO:0000313" key="3">
    <source>
        <dbReference type="Proteomes" id="UP000225706"/>
    </source>
</evidence>
<reference evidence="3" key="1">
    <citation type="journal article" date="2017" name="bioRxiv">
        <title>Comparative analysis of the genomes of Stylophora pistillata and Acropora digitifera provides evidence for extensive differences between species of corals.</title>
        <authorList>
            <person name="Voolstra C.R."/>
            <person name="Li Y."/>
            <person name="Liew Y.J."/>
            <person name="Baumgarten S."/>
            <person name="Zoccola D."/>
            <person name="Flot J.-F."/>
            <person name="Tambutte S."/>
            <person name="Allemand D."/>
            <person name="Aranda M."/>
        </authorList>
    </citation>
    <scope>NUCLEOTIDE SEQUENCE [LARGE SCALE GENOMIC DNA]</scope>
</reference>
<comment type="caution">
    <text evidence="2">The sequence shown here is derived from an EMBL/GenBank/DDBJ whole genome shotgun (WGS) entry which is preliminary data.</text>
</comment>
<accession>A0A2B4RYU2</accession>
<name>A0A2B4RYU2_STYPI</name>
<protein>
    <submittedName>
        <fullName evidence="2">Uncharacterized protein</fullName>
    </submittedName>
</protein>
<dbReference type="Proteomes" id="UP000225706">
    <property type="component" value="Unassembled WGS sequence"/>
</dbReference>
<feature type="region of interest" description="Disordered" evidence="1">
    <location>
        <begin position="1"/>
        <end position="32"/>
    </location>
</feature>
<organism evidence="2 3">
    <name type="scientific">Stylophora pistillata</name>
    <name type="common">Smooth cauliflower coral</name>
    <dbReference type="NCBI Taxonomy" id="50429"/>
    <lineage>
        <taxon>Eukaryota</taxon>
        <taxon>Metazoa</taxon>
        <taxon>Cnidaria</taxon>
        <taxon>Anthozoa</taxon>
        <taxon>Hexacorallia</taxon>
        <taxon>Scleractinia</taxon>
        <taxon>Astrocoeniina</taxon>
        <taxon>Pocilloporidae</taxon>
        <taxon>Stylophora</taxon>
    </lineage>
</organism>